<dbReference type="PANTHER" id="PTHR43719">
    <property type="entry name" value="TWO-COMPONENT HISTIDINE KINASE"/>
    <property type="match status" value="1"/>
</dbReference>
<dbReference type="InterPro" id="IPR003661">
    <property type="entry name" value="HisK_dim/P_dom"/>
</dbReference>
<dbReference type="Pfam" id="PF08447">
    <property type="entry name" value="PAS_3"/>
    <property type="match status" value="1"/>
</dbReference>
<accession>A0ABR2Y5T8</accession>
<dbReference type="InterPro" id="IPR036890">
    <property type="entry name" value="HATPase_C_sf"/>
</dbReference>
<feature type="modified residue" description="4-aspartylphosphate" evidence="2">
    <location>
        <position position="870"/>
    </location>
</feature>
<dbReference type="InterPro" id="IPR001789">
    <property type="entry name" value="Sig_transdc_resp-reg_receiver"/>
</dbReference>
<evidence type="ECO:0008006" key="10">
    <source>
        <dbReference type="Google" id="ProtNLM"/>
    </source>
</evidence>
<feature type="domain" description="PAC" evidence="7">
    <location>
        <begin position="380"/>
        <end position="438"/>
    </location>
</feature>
<dbReference type="SUPFAM" id="SSF47384">
    <property type="entry name" value="Homodimeric domain of signal transducing histidine kinase"/>
    <property type="match status" value="1"/>
</dbReference>
<dbReference type="SMART" id="SM00448">
    <property type="entry name" value="REC"/>
    <property type="match status" value="1"/>
</dbReference>
<feature type="domain" description="PAC" evidence="7">
    <location>
        <begin position="242"/>
        <end position="295"/>
    </location>
</feature>
<evidence type="ECO:0000256" key="3">
    <source>
        <dbReference type="SAM" id="MobiDB-lite"/>
    </source>
</evidence>
<dbReference type="Pfam" id="PF26131">
    <property type="entry name" value="PAS-like"/>
    <property type="match status" value="1"/>
</dbReference>
<dbReference type="Gene3D" id="3.30.565.10">
    <property type="entry name" value="Histidine kinase-like ATPase, C-terminal domain"/>
    <property type="match status" value="1"/>
</dbReference>
<dbReference type="PANTHER" id="PTHR43719:SF30">
    <property type="entry name" value="TWO-COMPONENT SYSTEM RESPONSE REGULATOR"/>
    <property type="match status" value="1"/>
</dbReference>
<dbReference type="Gene3D" id="1.10.287.130">
    <property type="match status" value="1"/>
</dbReference>
<sequence length="957" mass="106414">MCSSRAMPQAIPSRAESCDAAGIGEKCSRLPTLGAFLDADPRPSFIVPVSETDPLPFELLVCNISFRQAGLEGAVLRDVRDARLFRAWTQAIVHWREEHEFAGRSWTAFRIQDQWKCVQASGKAEGAAASVSPRTLGRGSDLTSSTIKALEEVKITDTKLASFYKMMEMSDVGTFEYDLHGTLLLANESWYRLSLHPKADDAYTDLSFMDLVYPPDGPLVLSQWNKLAQGIPVTFEMRWKGKNYQSLAESDDNADYQWVLSACVPIMDKEGNLISIAGNTIDINAQKQVQEEALQRAEALERARRSERKFARFALLAPIAIYICDPRGRMTYCNRRFFELTGYPYTDDPREIDWDYVCHEDDKEAMRRQRKRLLNDKQRISTHFRVRHTWDLGDGTLRQAWIESQAFPEVDDEGNIVSVFGTMTDISRFKWAEEIQKSRMQEALDAKHKHENFIDMTSHEMRNPLSAVIQCADSTMDSLKLVSTLTSNLAHDGPYAEQINSEIRMCVDSLNTIISCSIHQKRVIDDVLTLSKMDSNLLTIAPVRVEPAAIVSEAVHMFELECHKDKIELSFVEDPSLMDNGAQYVMMDPSRVLQVLINLLTNAIKFTGDRPNRRIEVSLGACLSRPPDGFRGLPYATVTTDSEGLLDGEEWGAGREVYIWIQCCDTGCGLSAAEQSNLFTRFSQATPRTHIRYGGSGLGLFISKKLAELQGGAIGVISEPDVGSTFSFFVATRTAPPPTPAPRFDAIKESPLSRVVSREAQVAMEGTKIAVEGSMEQAPEYSVLIVEDNLVNQKVLSQQLRKAGCQVHVANHGEEALDFLRNTEYWAATSTSPSPPSQPQHSLPPTPPPSSEKTPQLSSSPIKLSVILMDIEMPVMDGLACTRKIRELQGLGQIVRHIPIMAVSANARSEQMAQAREAGMDDAISKPFRIPELMPKIGALVNGEGPVTVLPSSQNLA</sequence>
<evidence type="ECO:0000259" key="4">
    <source>
        <dbReference type="PROSITE" id="PS50109"/>
    </source>
</evidence>
<dbReference type="InterPro" id="IPR058846">
    <property type="entry name" value="PAS-like"/>
</dbReference>
<feature type="compositionally biased region" description="Pro residues" evidence="3">
    <location>
        <begin position="833"/>
        <end position="850"/>
    </location>
</feature>
<dbReference type="NCBIfam" id="TIGR00229">
    <property type="entry name" value="sensory_box"/>
    <property type="match status" value="1"/>
</dbReference>
<dbReference type="InterPro" id="IPR035965">
    <property type="entry name" value="PAS-like_dom_sf"/>
</dbReference>
<dbReference type="PROSITE" id="PS50112">
    <property type="entry name" value="PAS"/>
    <property type="match status" value="1"/>
</dbReference>
<dbReference type="InterPro" id="IPR000700">
    <property type="entry name" value="PAS-assoc_C"/>
</dbReference>
<feature type="domain" description="Response regulatory" evidence="5">
    <location>
        <begin position="782"/>
        <end position="941"/>
    </location>
</feature>
<dbReference type="CDD" id="cd17546">
    <property type="entry name" value="REC_hyHK_CKI1_RcsC-like"/>
    <property type="match status" value="1"/>
</dbReference>
<dbReference type="CDD" id="cd00130">
    <property type="entry name" value="PAS"/>
    <property type="match status" value="2"/>
</dbReference>
<evidence type="ECO:0000256" key="2">
    <source>
        <dbReference type="PROSITE-ProRule" id="PRU00169"/>
    </source>
</evidence>
<protein>
    <recommendedName>
        <fullName evidence="10">LOV domain-containing protein</fullName>
    </recommendedName>
</protein>
<dbReference type="PROSITE" id="PS50113">
    <property type="entry name" value="PAC"/>
    <property type="match status" value="2"/>
</dbReference>
<feature type="domain" description="Histidine kinase" evidence="4">
    <location>
        <begin position="456"/>
        <end position="734"/>
    </location>
</feature>
<dbReference type="SMART" id="SM00091">
    <property type="entry name" value="PAS"/>
    <property type="match status" value="2"/>
</dbReference>
<dbReference type="Pfam" id="PF02518">
    <property type="entry name" value="HATPase_c"/>
    <property type="match status" value="1"/>
</dbReference>
<dbReference type="InterPro" id="IPR005467">
    <property type="entry name" value="His_kinase_dom"/>
</dbReference>
<dbReference type="SUPFAM" id="SSF55785">
    <property type="entry name" value="PYP-like sensor domain (PAS domain)"/>
    <property type="match status" value="2"/>
</dbReference>
<dbReference type="SUPFAM" id="SSF55874">
    <property type="entry name" value="ATPase domain of HSP90 chaperone/DNA topoisomerase II/histidine kinase"/>
    <property type="match status" value="1"/>
</dbReference>
<dbReference type="Proteomes" id="UP001465668">
    <property type="component" value="Unassembled WGS sequence"/>
</dbReference>
<dbReference type="Gene3D" id="3.40.50.2300">
    <property type="match status" value="1"/>
</dbReference>
<dbReference type="PROSITE" id="PS50110">
    <property type="entry name" value="RESPONSE_REGULATORY"/>
    <property type="match status" value="1"/>
</dbReference>
<keyword evidence="1 2" id="KW-0597">Phosphoprotein</keyword>
<dbReference type="InterPro" id="IPR013655">
    <property type="entry name" value="PAS_fold_3"/>
</dbReference>
<dbReference type="CDD" id="cd00082">
    <property type="entry name" value="HisKA"/>
    <property type="match status" value="1"/>
</dbReference>
<evidence type="ECO:0000256" key="1">
    <source>
        <dbReference type="ARBA" id="ARBA00022553"/>
    </source>
</evidence>
<name>A0ABR2Y5T8_9PEZI</name>
<dbReference type="EMBL" id="JARVKM010000003">
    <property type="protein sequence ID" value="KAK9781690.1"/>
    <property type="molecule type" value="Genomic_DNA"/>
</dbReference>
<dbReference type="InterPro" id="IPR011006">
    <property type="entry name" value="CheY-like_superfamily"/>
</dbReference>
<organism evidence="8 9">
    <name type="scientific">Seiridium cardinale</name>
    <dbReference type="NCBI Taxonomy" id="138064"/>
    <lineage>
        <taxon>Eukaryota</taxon>
        <taxon>Fungi</taxon>
        <taxon>Dikarya</taxon>
        <taxon>Ascomycota</taxon>
        <taxon>Pezizomycotina</taxon>
        <taxon>Sordariomycetes</taxon>
        <taxon>Xylariomycetidae</taxon>
        <taxon>Amphisphaeriales</taxon>
        <taxon>Sporocadaceae</taxon>
        <taxon>Seiridium</taxon>
    </lineage>
</organism>
<dbReference type="InterPro" id="IPR004358">
    <property type="entry name" value="Sig_transdc_His_kin-like_C"/>
</dbReference>
<dbReference type="Gene3D" id="3.30.450.20">
    <property type="entry name" value="PAS domain"/>
    <property type="match status" value="2"/>
</dbReference>
<evidence type="ECO:0000313" key="8">
    <source>
        <dbReference type="EMBL" id="KAK9781690.1"/>
    </source>
</evidence>
<proteinExistence type="predicted"/>
<feature type="region of interest" description="Disordered" evidence="3">
    <location>
        <begin position="828"/>
        <end position="859"/>
    </location>
</feature>
<dbReference type="Pfam" id="PF00072">
    <property type="entry name" value="Response_reg"/>
    <property type="match status" value="1"/>
</dbReference>
<evidence type="ECO:0000259" key="7">
    <source>
        <dbReference type="PROSITE" id="PS50113"/>
    </source>
</evidence>
<dbReference type="InterPro" id="IPR036097">
    <property type="entry name" value="HisK_dim/P_sf"/>
</dbReference>
<reference evidence="8 9" key="1">
    <citation type="submission" date="2024-02" db="EMBL/GenBank/DDBJ databases">
        <title>First draft genome assembly of two strains of Seiridium cardinale.</title>
        <authorList>
            <person name="Emiliani G."/>
            <person name="Scali E."/>
        </authorList>
    </citation>
    <scope>NUCLEOTIDE SEQUENCE [LARGE SCALE GENOMIC DNA]</scope>
    <source>
        <strain evidence="8 9">BM-138-000479</strain>
    </source>
</reference>
<evidence type="ECO:0000313" key="9">
    <source>
        <dbReference type="Proteomes" id="UP001465668"/>
    </source>
</evidence>
<dbReference type="SUPFAM" id="SSF52172">
    <property type="entry name" value="CheY-like"/>
    <property type="match status" value="1"/>
</dbReference>
<dbReference type="InterPro" id="IPR000014">
    <property type="entry name" value="PAS"/>
</dbReference>
<keyword evidence="9" id="KW-1185">Reference proteome</keyword>
<evidence type="ECO:0000259" key="5">
    <source>
        <dbReference type="PROSITE" id="PS50110"/>
    </source>
</evidence>
<dbReference type="SMART" id="SM00388">
    <property type="entry name" value="HisKA"/>
    <property type="match status" value="1"/>
</dbReference>
<evidence type="ECO:0000259" key="6">
    <source>
        <dbReference type="PROSITE" id="PS50112"/>
    </source>
</evidence>
<feature type="domain" description="PAS" evidence="6">
    <location>
        <begin position="306"/>
        <end position="377"/>
    </location>
</feature>
<gene>
    <name evidence="8" type="ORF">SCAR479_01561</name>
</gene>
<dbReference type="InterPro" id="IPR050956">
    <property type="entry name" value="2C_system_His_kinase"/>
</dbReference>
<dbReference type="InterPro" id="IPR003594">
    <property type="entry name" value="HATPase_dom"/>
</dbReference>
<dbReference type="PROSITE" id="PS50109">
    <property type="entry name" value="HIS_KIN"/>
    <property type="match status" value="1"/>
</dbReference>
<comment type="caution">
    <text evidence="8">The sequence shown here is derived from an EMBL/GenBank/DDBJ whole genome shotgun (WGS) entry which is preliminary data.</text>
</comment>
<dbReference type="PRINTS" id="PR00344">
    <property type="entry name" value="BCTRLSENSOR"/>
</dbReference>
<dbReference type="SMART" id="SM00387">
    <property type="entry name" value="HATPase_c"/>
    <property type="match status" value="1"/>
</dbReference>